<feature type="transmembrane region" description="Helical" evidence="1">
    <location>
        <begin position="124"/>
        <end position="146"/>
    </location>
</feature>
<dbReference type="Proteomes" id="UP001271007">
    <property type="component" value="Unassembled WGS sequence"/>
</dbReference>
<dbReference type="AlphaFoldDB" id="A0AAJ0DFB3"/>
<keyword evidence="1" id="KW-0472">Membrane</keyword>
<feature type="transmembrane region" description="Helical" evidence="1">
    <location>
        <begin position="54"/>
        <end position="74"/>
    </location>
</feature>
<protein>
    <submittedName>
        <fullName evidence="2">Uncharacterized protein</fullName>
    </submittedName>
</protein>
<evidence type="ECO:0000256" key="1">
    <source>
        <dbReference type="SAM" id="Phobius"/>
    </source>
</evidence>
<dbReference type="EMBL" id="JAWDJX010000045">
    <property type="protein sequence ID" value="KAK3048795.1"/>
    <property type="molecule type" value="Genomic_DNA"/>
</dbReference>
<comment type="caution">
    <text evidence="2">The sequence shown here is derived from an EMBL/GenBank/DDBJ whole genome shotgun (WGS) entry which is preliminary data.</text>
</comment>
<name>A0AAJ0DFB3_9PEZI</name>
<feature type="transmembrane region" description="Helical" evidence="1">
    <location>
        <begin position="21"/>
        <end position="42"/>
    </location>
</feature>
<evidence type="ECO:0000313" key="3">
    <source>
        <dbReference type="Proteomes" id="UP001271007"/>
    </source>
</evidence>
<reference evidence="2" key="1">
    <citation type="submission" date="2023-04" db="EMBL/GenBank/DDBJ databases">
        <title>Black Yeasts Isolated from many extreme environments.</title>
        <authorList>
            <person name="Coleine C."/>
            <person name="Stajich J.E."/>
            <person name="Selbmann L."/>
        </authorList>
    </citation>
    <scope>NUCLEOTIDE SEQUENCE</scope>
    <source>
        <strain evidence="2">CCFEE 5312</strain>
    </source>
</reference>
<keyword evidence="1" id="KW-0812">Transmembrane</keyword>
<proteinExistence type="predicted"/>
<accession>A0AAJ0DFB3</accession>
<sequence>MRGLPDNADHSLLRDTVLRTFWLFQLCVAAPISAALGVSAFVRLVEVHGAVYDFVASLITSLMGGVIVFILIIQRRTFEHGLHIDLTLRFEEVKSILATSLWVWEMVDAGIQPTSVWNQRGPRLIAAGASAIVLFVLFYPTVIYILKERQRPAKTAYRYSPEGEPSDVTRLLNV</sequence>
<gene>
    <name evidence="2" type="ORF">LTR09_009907</name>
</gene>
<keyword evidence="3" id="KW-1185">Reference proteome</keyword>
<organism evidence="2 3">
    <name type="scientific">Extremus antarcticus</name>
    <dbReference type="NCBI Taxonomy" id="702011"/>
    <lineage>
        <taxon>Eukaryota</taxon>
        <taxon>Fungi</taxon>
        <taxon>Dikarya</taxon>
        <taxon>Ascomycota</taxon>
        <taxon>Pezizomycotina</taxon>
        <taxon>Dothideomycetes</taxon>
        <taxon>Dothideomycetidae</taxon>
        <taxon>Mycosphaerellales</taxon>
        <taxon>Extremaceae</taxon>
        <taxon>Extremus</taxon>
    </lineage>
</organism>
<evidence type="ECO:0000313" key="2">
    <source>
        <dbReference type="EMBL" id="KAK3048795.1"/>
    </source>
</evidence>
<keyword evidence="1" id="KW-1133">Transmembrane helix</keyword>